<dbReference type="AlphaFoldDB" id="A0A1F6CCV2"/>
<dbReference type="GO" id="GO:0005506">
    <property type="term" value="F:iron ion binding"/>
    <property type="evidence" value="ECO:0007669"/>
    <property type="project" value="UniProtKB-ARBA"/>
</dbReference>
<dbReference type="Pfam" id="PF05721">
    <property type="entry name" value="PhyH"/>
    <property type="match status" value="1"/>
</dbReference>
<sequence length="285" mass="32610">MDPTCLNYILTEEERRKFNEEGFLVVEDALPPDRIERLSGMLDQFYAERRAAGLKPHEAMFYPNFIGKDQAFFDLLDWPKTFPKVWGILGWNIFLYHAHCGVTPPIAPDAPRVKKTLGWHQDSGRVNVEMESHPRPRLSLKIAFFLSDVSEPGRGNFYVIPGSHLQDTLERPADGASDPPGGMPVCVKPGTAVFFDRRLWHSASPNWSDVTRKVLFYGYGYRWIRTKDDMEIPKEQFEQCDPIRKQILGAGLNCNGHFSPAEGDVPLWTWLKEHLGEEKVGPLRK</sequence>
<name>A0A1F6CCV2_HANXR</name>
<comment type="caution">
    <text evidence="1">The sequence shown here is derived from an EMBL/GenBank/DDBJ whole genome shotgun (WGS) entry which is preliminary data.</text>
</comment>
<protein>
    <recommendedName>
        <fullName evidence="3">Phytanoyl-CoA dioxygenase</fullName>
    </recommendedName>
</protein>
<gene>
    <name evidence="1" type="ORF">A3F84_18150</name>
</gene>
<dbReference type="PANTHER" id="PTHR20883:SF48">
    <property type="entry name" value="ECTOINE DIOXYGENASE"/>
    <property type="match status" value="1"/>
</dbReference>
<dbReference type="InterPro" id="IPR008775">
    <property type="entry name" value="Phytyl_CoA_dOase-like"/>
</dbReference>
<organism evidence="1 2">
    <name type="scientific">Handelsmanbacteria sp. (strain RIFCSPLOWO2_12_FULL_64_10)</name>
    <dbReference type="NCBI Taxonomy" id="1817868"/>
    <lineage>
        <taxon>Bacteria</taxon>
        <taxon>Candidatus Handelsmaniibacteriota</taxon>
    </lineage>
</organism>
<dbReference type="PANTHER" id="PTHR20883">
    <property type="entry name" value="PHYTANOYL-COA DIOXYGENASE DOMAIN CONTAINING 1"/>
    <property type="match status" value="1"/>
</dbReference>
<reference evidence="1 2" key="1">
    <citation type="journal article" date="2016" name="Nat. Commun.">
        <title>Thousands of microbial genomes shed light on interconnected biogeochemical processes in an aquifer system.</title>
        <authorList>
            <person name="Anantharaman K."/>
            <person name="Brown C.T."/>
            <person name="Hug L.A."/>
            <person name="Sharon I."/>
            <person name="Castelle C.J."/>
            <person name="Probst A.J."/>
            <person name="Thomas B.C."/>
            <person name="Singh A."/>
            <person name="Wilkins M.J."/>
            <person name="Karaoz U."/>
            <person name="Brodie E.L."/>
            <person name="Williams K.H."/>
            <person name="Hubbard S.S."/>
            <person name="Banfield J.F."/>
        </authorList>
    </citation>
    <scope>NUCLEOTIDE SEQUENCE [LARGE SCALE GENOMIC DNA]</scope>
    <source>
        <strain evidence="2">RIFCSPLOWO2_12_FULL_64_10</strain>
    </source>
</reference>
<dbReference type="GO" id="GO:0016706">
    <property type="term" value="F:2-oxoglutarate-dependent dioxygenase activity"/>
    <property type="evidence" value="ECO:0007669"/>
    <property type="project" value="UniProtKB-ARBA"/>
</dbReference>
<proteinExistence type="predicted"/>
<dbReference type="Gene3D" id="2.60.120.620">
    <property type="entry name" value="q2cbj1_9rhob like domain"/>
    <property type="match status" value="1"/>
</dbReference>
<dbReference type="SUPFAM" id="SSF51197">
    <property type="entry name" value="Clavaminate synthase-like"/>
    <property type="match status" value="1"/>
</dbReference>
<dbReference type="Proteomes" id="UP000178606">
    <property type="component" value="Unassembled WGS sequence"/>
</dbReference>
<evidence type="ECO:0008006" key="3">
    <source>
        <dbReference type="Google" id="ProtNLM"/>
    </source>
</evidence>
<accession>A0A1F6CCV2</accession>
<evidence type="ECO:0000313" key="2">
    <source>
        <dbReference type="Proteomes" id="UP000178606"/>
    </source>
</evidence>
<dbReference type="EMBL" id="MFKF01000286">
    <property type="protein sequence ID" value="OGG46742.1"/>
    <property type="molecule type" value="Genomic_DNA"/>
</dbReference>
<evidence type="ECO:0000313" key="1">
    <source>
        <dbReference type="EMBL" id="OGG46742.1"/>
    </source>
</evidence>